<evidence type="ECO:0008006" key="5">
    <source>
        <dbReference type="Google" id="ProtNLM"/>
    </source>
</evidence>
<comment type="caution">
    <text evidence="3">The sequence shown here is derived from an EMBL/GenBank/DDBJ whole genome shotgun (WGS) entry which is preliminary data.</text>
</comment>
<dbReference type="EMBL" id="JAOTPV010000026">
    <property type="protein sequence ID" value="KAJ4470470.1"/>
    <property type="molecule type" value="Genomic_DNA"/>
</dbReference>
<dbReference type="PANTHER" id="PTHR33365:SF4">
    <property type="entry name" value="CYCLOCHLOROTINE BIOSYNTHESIS PROTEIN O"/>
    <property type="match status" value="1"/>
</dbReference>
<dbReference type="PANTHER" id="PTHR33365">
    <property type="entry name" value="YALI0B05434P"/>
    <property type="match status" value="1"/>
</dbReference>
<reference evidence="3" key="1">
    <citation type="submission" date="2022-08" db="EMBL/GenBank/DDBJ databases">
        <title>A Global Phylogenomic Analysis of the Shiitake Genus Lentinula.</title>
        <authorList>
            <consortium name="DOE Joint Genome Institute"/>
            <person name="Sierra-Patev S."/>
            <person name="Min B."/>
            <person name="Naranjo-Ortiz M."/>
            <person name="Looney B."/>
            <person name="Konkel Z."/>
            <person name="Slot J.C."/>
            <person name="Sakamoto Y."/>
            <person name="Steenwyk J.L."/>
            <person name="Rokas A."/>
            <person name="Carro J."/>
            <person name="Camarero S."/>
            <person name="Ferreira P."/>
            <person name="Molpeceres G."/>
            <person name="Ruiz-Duenas F.J."/>
            <person name="Serrano A."/>
            <person name="Henrissat B."/>
            <person name="Drula E."/>
            <person name="Hughes K.W."/>
            <person name="Mata J.L."/>
            <person name="Ishikawa N.K."/>
            <person name="Vargas-Isla R."/>
            <person name="Ushijima S."/>
            <person name="Smith C.A."/>
            <person name="Ahrendt S."/>
            <person name="Andreopoulos W."/>
            <person name="He G."/>
            <person name="Labutti K."/>
            <person name="Lipzen A."/>
            <person name="Ng V."/>
            <person name="Riley R."/>
            <person name="Sandor L."/>
            <person name="Barry K."/>
            <person name="Martinez A.T."/>
            <person name="Xiao Y."/>
            <person name="Gibbons J.G."/>
            <person name="Terashima K."/>
            <person name="Grigoriev I.V."/>
            <person name="Hibbett D.S."/>
        </authorList>
    </citation>
    <scope>NUCLEOTIDE SEQUENCE</scope>
    <source>
        <strain evidence="3">JLM2183</strain>
    </source>
</reference>
<evidence type="ECO:0000256" key="2">
    <source>
        <dbReference type="ARBA" id="ARBA00035112"/>
    </source>
</evidence>
<gene>
    <name evidence="3" type="ORF">J3R30DRAFT_3711809</name>
</gene>
<evidence type="ECO:0000313" key="4">
    <source>
        <dbReference type="Proteomes" id="UP001150266"/>
    </source>
</evidence>
<dbReference type="OrthoDB" id="3687641at2759"/>
<dbReference type="Pfam" id="PF11807">
    <property type="entry name" value="UstYa"/>
    <property type="match status" value="1"/>
</dbReference>
<keyword evidence="4" id="KW-1185">Reference proteome</keyword>
<comment type="similarity">
    <text evidence="2">Belongs to the ustYa family.</text>
</comment>
<dbReference type="Proteomes" id="UP001150266">
    <property type="component" value="Unassembled WGS sequence"/>
</dbReference>
<evidence type="ECO:0000256" key="1">
    <source>
        <dbReference type="ARBA" id="ARBA00004685"/>
    </source>
</evidence>
<proteinExistence type="inferred from homology"/>
<evidence type="ECO:0000313" key="3">
    <source>
        <dbReference type="EMBL" id="KAJ4470470.1"/>
    </source>
</evidence>
<organism evidence="3 4">
    <name type="scientific">Lentinula aciculospora</name>
    <dbReference type="NCBI Taxonomy" id="153920"/>
    <lineage>
        <taxon>Eukaryota</taxon>
        <taxon>Fungi</taxon>
        <taxon>Dikarya</taxon>
        <taxon>Basidiomycota</taxon>
        <taxon>Agaricomycotina</taxon>
        <taxon>Agaricomycetes</taxon>
        <taxon>Agaricomycetidae</taxon>
        <taxon>Agaricales</taxon>
        <taxon>Marasmiineae</taxon>
        <taxon>Omphalotaceae</taxon>
        <taxon>Lentinula</taxon>
    </lineage>
</organism>
<dbReference type="InterPro" id="IPR021765">
    <property type="entry name" value="UstYa-like"/>
</dbReference>
<sequence>MQFSSSRLFSLLSWQASGKPSRGTTTYAPLVADPDRGDDVLLAHNQFKQSNQHALKKLIASGLIFLVGILLGNAVGRIPQKEIIQCNVASAESETLLYCTQVLIRQVIDSHVNRSILIPLFPAPAQDAVQYEVRRFNASFRTDITKYQGTPTEEIDKNWEDLYRYGVNQIPASEANKLVDKTVPIPGDEDNYIVTLEVFHQLHCLNLLRKSLYPDHYPTSLVNHLDHCIDILRQALTCTVDINPLSWYWYEPRKATETKLDGAHKCIDFEKIQEWAYEHRLQTVFDDSVNIQLGHGDHEHHDV</sequence>
<dbReference type="AlphaFoldDB" id="A0A9W9DI48"/>
<dbReference type="GO" id="GO:0043386">
    <property type="term" value="P:mycotoxin biosynthetic process"/>
    <property type="evidence" value="ECO:0007669"/>
    <property type="project" value="InterPro"/>
</dbReference>
<name>A0A9W9DI48_9AGAR</name>
<accession>A0A9W9DI48</accession>
<comment type="pathway">
    <text evidence="1">Mycotoxin biosynthesis.</text>
</comment>
<protein>
    <recommendedName>
        <fullName evidence="5">Tat pathway signal sequence</fullName>
    </recommendedName>
</protein>